<sequence>MITRKLTGRVPREAIRCLEIPRLQPSLLQRCAQLTDLTSSLSDALDQLGLRGAVPARELAPTLSQSRVVGQAVTVRNIEREENPTVSAASGVGKMGEHEAYNLAQPGDVVVIQGLAGVSNMGGQSATVAHRAGCAAAIIDGGFRDPSASRELHFPIWSRGPTPITGKWRLQTVEINGSVRIAGIGVSAGDLVAADEAGVVFVPFAHVQDVVEQAERIDAGDRRQKADIAAGIDLATLAATRYK</sequence>
<dbReference type="CDD" id="cd16841">
    <property type="entry name" value="RraA_family"/>
    <property type="match status" value="1"/>
</dbReference>
<name>A0A853FG48_9BURK</name>
<dbReference type="SUPFAM" id="SSF89562">
    <property type="entry name" value="RraA-like"/>
    <property type="match status" value="1"/>
</dbReference>
<organism evidence="6 7">
    <name type="scientific">Allopusillimonas soli</name>
    <dbReference type="NCBI Taxonomy" id="659016"/>
    <lineage>
        <taxon>Bacteria</taxon>
        <taxon>Pseudomonadati</taxon>
        <taxon>Pseudomonadota</taxon>
        <taxon>Betaproteobacteria</taxon>
        <taxon>Burkholderiales</taxon>
        <taxon>Alcaligenaceae</taxon>
        <taxon>Allopusillimonas</taxon>
    </lineage>
</organism>
<accession>A0A853FG48</accession>
<evidence type="ECO:0000256" key="2">
    <source>
        <dbReference type="ARBA" id="ARBA00016549"/>
    </source>
</evidence>
<feature type="binding site" evidence="5">
    <location>
        <position position="145"/>
    </location>
    <ligand>
        <name>Mg(2+)</name>
        <dbReference type="ChEBI" id="CHEBI:18420"/>
    </ligand>
</feature>
<evidence type="ECO:0000313" key="6">
    <source>
        <dbReference type="EMBL" id="NYT39053.1"/>
    </source>
</evidence>
<reference evidence="6 7" key="1">
    <citation type="submission" date="2020-07" db="EMBL/GenBank/DDBJ databases">
        <title>Taxonomic revisions and descriptions of new bacterial species based on genomic comparisons in the high-G+C-content subgroup of the family Alcaligenaceae.</title>
        <authorList>
            <person name="Szabo A."/>
            <person name="Felfoldi T."/>
        </authorList>
    </citation>
    <scope>NUCLEOTIDE SEQUENCE [LARGE SCALE GENOMIC DNA]</scope>
    <source>
        <strain evidence="6 7">DSM 25264</strain>
    </source>
</reference>
<dbReference type="AlphaFoldDB" id="A0A853FG48"/>
<evidence type="ECO:0000313" key="7">
    <source>
        <dbReference type="Proteomes" id="UP000580517"/>
    </source>
</evidence>
<dbReference type="EMBL" id="JACCEW010000009">
    <property type="protein sequence ID" value="NYT39053.1"/>
    <property type="molecule type" value="Genomic_DNA"/>
</dbReference>
<keyword evidence="5" id="KW-0460">Magnesium</keyword>
<dbReference type="InterPro" id="IPR005493">
    <property type="entry name" value="RraA/RraA-like"/>
</dbReference>
<proteinExistence type="predicted"/>
<evidence type="ECO:0000256" key="4">
    <source>
        <dbReference type="ARBA" id="ARBA00030169"/>
    </source>
</evidence>
<keyword evidence="7" id="KW-1185">Reference proteome</keyword>
<comment type="cofactor">
    <cofactor evidence="5">
        <name>Mg(2+)</name>
        <dbReference type="ChEBI" id="CHEBI:18420"/>
    </cofactor>
</comment>
<evidence type="ECO:0000256" key="3">
    <source>
        <dbReference type="ARBA" id="ARBA00029596"/>
    </source>
</evidence>
<dbReference type="Proteomes" id="UP000580517">
    <property type="component" value="Unassembled WGS sequence"/>
</dbReference>
<feature type="binding site" evidence="5">
    <location>
        <position position="144"/>
    </location>
    <ligand>
        <name>substrate</name>
    </ligand>
</feature>
<comment type="cofactor">
    <cofactor evidence="1">
        <name>a divalent metal cation</name>
        <dbReference type="ChEBI" id="CHEBI:60240"/>
    </cofactor>
</comment>
<dbReference type="Pfam" id="PF03737">
    <property type="entry name" value="RraA-like"/>
    <property type="match status" value="1"/>
</dbReference>
<gene>
    <name evidence="6" type="ORF">H0A68_19435</name>
</gene>
<dbReference type="InterPro" id="IPR036704">
    <property type="entry name" value="RraA/RraA-like_sf"/>
</dbReference>
<comment type="caution">
    <text evidence="6">The sequence shown here is derived from an EMBL/GenBank/DDBJ whole genome shotgun (WGS) entry which is preliminary data.</text>
</comment>
<dbReference type="RefSeq" id="WP_167668994.1">
    <property type="nucleotide sequence ID" value="NZ_JACCEW010000009.1"/>
</dbReference>
<evidence type="ECO:0000256" key="1">
    <source>
        <dbReference type="ARBA" id="ARBA00001968"/>
    </source>
</evidence>
<keyword evidence="5" id="KW-0479">Metal-binding</keyword>
<evidence type="ECO:0000256" key="5">
    <source>
        <dbReference type="PIRSR" id="PIRSR605493-1"/>
    </source>
</evidence>
<protein>
    <recommendedName>
        <fullName evidence="2">Putative 4-hydroxy-4-methyl-2-oxoglutarate aldolase</fullName>
    </recommendedName>
    <alternativeName>
        <fullName evidence="3">Regulator of ribonuclease activity homolog</fullName>
    </alternativeName>
    <alternativeName>
        <fullName evidence="4">RraA-like protein</fullName>
    </alternativeName>
</protein>
<dbReference type="PANTHER" id="PTHR33254:SF4">
    <property type="entry name" value="4-HYDROXY-4-METHYL-2-OXOGLUTARATE ALDOLASE 3-RELATED"/>
    <property type="match status" value="1"/>
</dbReference>
<dbReference type="GO" id="GO:0046872">
    <property type="term" value="F:metal ion binding"/>
    <property type="evidence" value="ECO:0007669"/>
    <property type="project" value="UniProtKB-KW"/>
</dbReference>
<dbReference type="Gene3D" id="3.50.30.40">
    <property type="entry name" value="Ribonuclease E inhibitor RraA/RraA-like"/>
    <property type="match status" value="1"/>
</dbReference>
<dbReference type="PANTHER" id="PTHR33254">
    <property type="entry name" value="4-HYDROXY-4-METHYL-2-OXOGLUTARATE ALDOLASE 3-RELATED"/>
    <property type="match status" value="1"/>
</dbReference>